<sequence>MDYKDFNFTPISGTLNKIYKKIIKGE</sequence>
<reference evidence="1" key="1">
    <citation type="journal article" date="2015" name="Nature">
        <title>Complex archaea that bridge the gap between prokaryotes and eukaryotes.</title>
        <authorList>
            <person name="Spang A."/>
            <person name="Saw J.H."/>
            <person name="Jorgensen S.L."/>
            <person name="Zaremba-Niedzwiedzka K."/>
            <person name="Martijn J."/>
            <person name="Lind A.E."/>
            <person name="van Eijk R."/>
            <person name="Schleper C."/>
            <person name="Guy L."/>
            <person name="Ettema T.J."/>
        </authorList>
    </citation>
    <scope>NUCLEOTIDE SEQUENCE</scope>
</reference>
<dbReference type="AlphaFoldDB" id="A0A0F9L971"/>
<evidence type="ECO:0000313" key="1">
    <source>
        <dbReference type="EMBL" id="KKM91449.1"/>
    </source>
</evidence>
<gene>
    <name evidence="1" type="ORF">LCGC14_1228490</name>
</gene>
<accession>A0A0F9L971</accession>
<protein>
    <submittedName>
        <fullName evidence="1">Uncharacterized protein</fullName>
    </submittedName>
</protein>
<feature type="non-terminal residue" evidence="1">
    <location>
        <position position="26"/>
    </location>
</feature>
<name>A0A0F9L971_9ZZZZ</name>
<proteinExistence type="predicted"/>
<comment type="caution">
    <text evidence="1">The sequence shown here is derived from an EMBL/GenBank/DDBJ whole genome shotgun (WGS) entry which is preliminary data.</text>
</comment>
<dbReference type="EMBL" id="LAZR01006531">
    <property type="protein sequence ID" value="KKM91449.1"/>
    <property type="molecule type" value="Genomic_DNA"/>
</dbReference>
<organism evidence="1">
    <name type="scientific">marine sediment metagenome</name>
    <dbReference type="NCBI Taxonomy" id="412755"/>
    <lineage>
        <taxon>unclassified sequences</taxon>
        <taxon>metagenomes</taxon>
        <taxon>ecological metagenomes</taxon>
    </lineage>
</organism>